<protein>
    <submittedName>
        <fullName evidence="1">Uncharacterized protein</fullName>
    </submittedName>
</protein>
<organism evidence="1 2">
    <name type="scientific">Aetokthonos hydrillicola Thurmond2011</name>
    <dbReference type="NCBI Taxonomy" id="2712845"/>
    <lineage>
        <taxon>Bacteria</taxon>
        <taxon>Bacillati</taxon>
        <taxon>Cyanobacteriota</taxon>
        <taxon>Cyanophyceae</taxon>
        <taxon>Nostocales</taxon>
        <taxon>Hapalosiphonaceae</taxon>
        <taxon>Aetokthonos</taxon>
    </lineage>
</organism>
<dbReference type="EMBL" id="JAALHA020000001">
    <property type="protein sequence ID" value="MDR9893231.1"/>
    <property type="molecule type" value="Genomic_DNA"/>
</dbReference>
<gene>
    <name evidence="1" type="ORF">G7B40_001350</name>
</gene>
<sequence>MTETNQETKTITYTEKQWIWRVQGDFVNGDINSLNLVAFWETVWIDSNGEIINKIPGGQVNITATPDILDSLKAVQAHINEVISQTQTTNILTN</sequence>
<evidence type="ECO:0000313" key="2">
    <source>
        <dbReference type="Proteomes" id="UP000667802"/>
    </source>
</evidence>
<evidence type="ECO:0000313" key="1">
    <source>
        <dbReference type="EMBL" id="MDR9893231.1"/>
    </source>
</evidence>
<comment type="caution">
    <text evidence="1">The sequence shown here is derived from an EMBL/GenBank/DDBJ whole genome shotgun (WGS) entry which is preliminary data.</text>
</comment>
<dbReference type="RefSeq" id="WP_208344874.1">
    <property type="nucleotide sequence ID" value="NZ_CAWQFN010000548.1"/>
</dbReference>
<dbReference type="Proteomes" id="UP000667802">
    <property type="component" value="Unassembled WGS sequence"/>
</dbReference>
<keyword evidence="2" id="KW-1185">Reference proteome</keyword>
<name>A0AAP5I1T2_9CYAN</name>
<accession>A0AAP5I1T2</accession>
<dbReference type="AlphaFoldDB" id="A0AAP5I1T2"/>
<proteinExistence type="predicted"/>
<reference evidence="2" key="1">
    <citation type="journal article" date="2021" name="Science">
        <title>Hunting the eagle killer: A cyanobacterial neurotoxin causes vacuolar myelinopathy.</title>
        <authorList>
            <person name="Breinlinger S."/>
            <person name="Phillips T.J."/>
            <person name="Haram B.N."/>
            <person name="Mares J."/>
            <person name="Martinez Yerena J.A."/>
            <person name="Hrouzek P."/>
            <person name="Sobotka R."/>
            <person name="Henderson W.M."/>
            <person name="Schmieder P."/>
            <person name="Williams S.M."/>
            <person name="Lauderdale J.D."/>
            <person name="Wilde H.D."/>
            <person name="Gerrin W."/>
            <person name="Kust A."/>
            <person name="Washington J.W."/>
            <person name="Wagner C."/>
            <person name="Geier B."/>
            <person name="Liebeke M."/>
            <person name="Enke H."/>
            <person name="Niedermeyer T.H.J."/>
            <person name="Wilde S.B."/>
        </authorList>
    </citation>
    <scope>NUCLEOTIDE SEQUENCE [LARGE SCALE GENOMIC DNA]</scope>
    <source>
        <strain evidence="2">Thurmond2011</strain>
    </source>
</reference>